<dbReference type="KEGG" id="scb:SCAB_39261"/>
<feature type="compositionally biased region" description="Basic and acidic residues" evidence="1">
    <location>
        <begin position="177"/>
        <end position="190"/>
    </location>
</feature>
<protein>
    <submittedName>
        <fullName evidence="3">Putative integral membrane protein</fullName>
    </submittedName>
</protein>
<feature type="region of interest" description="Disordered" evidence="1">
    <location>
        <begin position="177"/>
        <end position="204"/>
    </location>
</feature>
<accession>C9Z0P3</accession>
<dbReference type="AlphaFoldDB" id="C9Z0P3"/>
<feature type="transmembrane region" description="Helical" evidence="2">
    <location>
        <begin position="79"/>
        <end position="100"/>
    </location>
</feature>
<proteinExistence type="predicted"/>
<evidence type="ECO:0000256" key="2">
    <source>
        <dbReference type="SAM" id="Phobius"/>
    </source>
</evidence>
<keyword evidence="4" id="KW-1185">Reference proteome</keyword>
<dbReference type="eggNOG" id="ENOG5033UUA">
    <property type="taxonomic scope" value="Bacteria"/>
</dbReference>
<reference evidence="3 4" key="1">
    <citation type="journal article" date="2010" name="Mol. Plant Microbe Interact.">
        <title>Streptomyces scabies 87-22 contains a coronafacic acid-like biosynthetic cluster that contributes to plant-microbe interactions.</title>
        <authorList>
            <person name="Bignell D.R."/>
            <person name="Seipke R.F."/>
            <person name="Huguet-Tapia J.C."/>
            <person name="Chambers A.H."/>
            <person name="Parry R.J."/>
            <person name="Loria R."/>
        </authorList>
    </citation>
    <scope>NUCLEOTIDE SEQUENCE [LARGE SCALE GENOMIC DNA]</scope>
    <source>
        <strain evidence="3 4">87.22</strain>
    </source>
</reference>
<evidence type="ECO:0000313" key="4">
    <source>
        <dbReference type="Proteomes" id="UP000001444"/>
    </source>
</evidence>
<name>C9Z0P3_STRSW</name>
<feature type="compositionally biased region" description="Low complexity" evidence="1">
    <location>
        <begin position="21"/>
        <end position="41"/>
    </location>
</feature>
<feature type="transmembrane region" description="Helical" evidence="2">
    <location>
        <begin position="106"/>
        <end position="135"/>
    </location>
</feature>
<keyword evidence="2" id="KW-0472">Membrane</keyword>
<evidence type="ECO:0000313" key="3">
    <source>
        <dbReference type="EMBL" id="CBG71006.1"/>
    </source>
</evidence>
<feature type="compositionally biased region" description="Basic and acidic residues" evidence="1">
    <location>
        <begin position="1"/>
        <end position="20"/>
    </location>
</feature>
<feature type="region of interest" description="Disordered" evidence="1">
    <location>
        <begin position="1"/>
        <end position="62"/>
    </location>
</feature>
<keyword evidence="2" id="KW-1133">Transmembrane helix</keyword>
<feature type="compositionally biased region" description="Basic residues" evidence="1">
    <location>
        <begin position="191"/>
        <end position="204"/>
    </location>
</feature>
<dbReference type="STRING" id="680198.SCAB_39261"/>
<dbReference type="EMBL" id="FN554889">
    <property type="protein sequence ID" value="CBG71006.1"/>
    <property type="molecule type" value="Genomic_DNA"/>
</dbReference>
<dbReference type="HOGENOM" id="CLU_116310_0_0_11"/>
<evidence type="ECO:0000256" key="1">
    <source>
        <dbReference type="SAM" id="MobiDB-lite"/>
    </source>
</evidence>
<gene>
    <name evidence="3" type="ordered locus">SCAB_39261</name>
</gene>
<dbReference type="GeneID" id="24313640"/>
<organism evidence="3 4">
    <name type="scientific">Streptomyces scabiei (strain 87.22)</name>
    <dbReference type="NCBI Taxonomy" id="680198"/>
    <lineage>
        <taxon>Bacteria</taxon>
        <taxon>Bacillati</taxon>
        <taxon>Actinomycetota</taxon>
        <taxon>Actinomycetes</taxon>
        <taxon>Kitasatosporales</taxon>
        <taxon>Streptomycetaceae</taxon>
        <taxon>Streptomyces</taxon>
    </lineage>
</organism>
<keyword evidence="2" id="KW-0812">Transmembrane</keyword>
<dbReference type="Proteomes" id="UP000001444">
    <property type="component" value="Chromosome"/>
</dbReference>
<dbReference type="RefSeq" id="WP_013001629.1">
    <property type="nucleotide sequence ID" value="NC_013929.1"/>
</dbReference>
<sequence>MSDKPKNDQAAREPEQRQGPEQRQQPEQGQAPHGAQAPQDGRVPLDASSATPTGPRPEPIRFFGTTWLHHDGTYTARRAAVTAGSLAALALSCLVLRLAYDGLQLAAVGGFVSILLVLMFAVCSALAFGHTWGAFAKRPDPARHSSLRGLLTIGFLGSLTAYFLRSLKEAPGESLHREEFTAARRQYERRTAKRTKNPAKRRRP</sequence>